<keyword evidence="3" id="KW-1185">Reference proteome</keyword>
<proteinExistence type="predicted"/>
<dbReference type="Proteomes" id="UP001054837">
    <property type="component" value="Unassembled WGS sequence"/>
</dbReference>
<protein>
    <submittedName>
        <fullName evidence="2">Uncharacterized protein</fullName>
    </submittedName>
</protein>
<comment type="caution">
    <text evidence="2">The sequence shown here is derived from an EMBL/GenBank/DDBJ whole genome shotgun (WGS) entry which is preliminary data.</text>
</comment>
<dbReference type="EMBL" id="BPLQ01015097">
    <property type="protein sequence ID" value="GIY85835.1"/>
    <property type="molecule type" value="Genomic_DNA"/>
</dbReference>
<gene>
    <name evidence="2" type="ORF">CDAR_511621</name>
</gene>
<reference evidence="2 3" key="1">
    <citation type="submission" date="2021-06" db="EMBL/GenBank/DDBJ databases">
        <title>Caerostris darwini draft genome.</title>
        <authorList>
            <person name="Kono N."/>
            <person name="Arakawa K."/>
        </authorList>
    </citation>
    <scope>NUCLEOTIDE SEQUENCE [LARGE SCALE GENOMIC DNA]</scope>
</reference>
<name>A0AAV4WV98_9ARAC</name>
<evidence type="ECO:0000313" key="3">
    <source>
        <dbReference type="Proteomes" id="UP001054837"/>
    </source>
</evidence>
<dbReference type="AlphaFoldDB" id="A0AAV4WV98"/>
<sequence length="95" mass="10810">MTGNLTFVIRHSRRQKCIGDKDNRPAKRHITPMNCVATINPAQIPEGPGPEPSIRADLSPWSSATSMEPWRTPSLLSNQKIFTAYIQYKNKRVYK</sequence>
<feature type="region of interest" description="Disordered" evidence="1">
    <location>
        <begin position="41"/>
        <end position="60"/>
    </location>
</feature>
<evidence type="ECO:0000256" key="1">
    <source>
        <dbReference type="SAM" id="MobiDB-lite"/>
    </source>
</evidence>
<organism evidence="2 3">
    <name type="scientific">Caerostris darwini</name>
    <dbReference type="NCBI Taxonomy" id="1538125"/>
    <lineage>
        <taxon>Eukaryota</taxon>
        <taxon>Metazoa</taxon>
        <taxon>Ecdysozoa</taxon>
        <taxon>Arthropoda</taxon>
        <taxon>Chelicerata</taxon>
        <taxon>Arachnida</taxon>
        <taxon>Araneae</taxon>
        <taxon>Araneomorphae</taxon>
        <taxon>Entelegynae</taxon>
        <taxon>Araneoidea</taxon>
        <taxon>Araneidae</taxon>
        <taxon>Caerostris</taxon>
    </lineage>
</organism>
<accession>A0AAV4WV98</accession>
<evidence type="ECO:0000313" key="2">
    <source>
        <dbReference type="EMBL" id="GIY85835.1"/>
    </source>
</evidence>